<organism evidence="1 2">
    <name type="scientific">Flavobacterium album</name>
    <dbReference type="NCBI Taxonomy" id="2175091"/>
    <lineage>
        <taxon>Bacteria</taxon>
        <taxon>Pseudomonadati</taxon>
        <taxon>Bacteroidota</taxon>
        <taxon>Flavobacteriia</taxon>
        <taxon>Flavobacteriales</taxon>
        <taxon>Flavobacteriaceae</taxon>
        <taxon>Flavobacterium</taxon>
    </lineage>
</organism>
<gene>
    <name evidence="1" type="ORF">HYN59_07145</name>
</gene>
<protein>
    <submittedName>
        <fullName evidence="1">Uncharacterized protein</fullName>
    </submittedName>
</protein>
<dbReference type="AlphaFoldDB" id="A0A2S1QX03"/>
<sequence>MEEKLKTLEQIVKETSNCEHRISFDGNEWKMYIVASQTIFRGALSEVIDCATEEFLSYREASKHGEHSNNYKYAY</sequence>
<reference evidence="1 2" key="1">
    <citation type="submission" date="2018-04" db="EMBL/GenBank/DDBJ databases">
        <title>Genome sequencing of Flavobacterium sp. HYN0059.</title>
        <authorList>
            <person name="Yi H."/>
            <person name="Baek C."/>
        </authorList>
    </citation>
    <scope>NUCLEOTIDE SEQUENCE [LARGE SCALE GENOMIC DNA]</scope>
    <source>
        <strain evidence="1 2">HYN0059</strain>
    </source>
</reference>
<evidence type="ECO:0000313" key="2">
    <source>
        <dbReference type="Proteomes" id="UP000244929"/>
    </source>
</evidence>
<dbReference type="RefSeq" id="WP_108777620.1">
    <property type="nucleotide sequence ID" value="NZ_CP029186.1"/>
</dbReference>
<name>A0A2S1QX03_9FLAO</name>
<evidence type="ECO:0000313" key="1">
    <source>
        <dbReference type="EMBL" id="AWH84914.1"/>
    </source>
</evidence>
<dbReference type="EMBL" id="CP029186">
    <property type="protein sequence ID" value="AWH84914.1"/>
    <property type="molecule type" value="Genomic_DNA"/>
</dbReference>
<dbReference type="KEGG" id="falb:HYN59_07145"/>
<accession>A0A2S1QX03</accession>
<proteinExistence type="predicted"/>
<keyword evidence="2" id="KW-1185">Reference proteome</keyword>
<dbReference type="Proteomes" id="UP000244929">
    <property type="component" value="Chromosome"/>
</dbReference>